<dbReference type="PANTHER" id="PTHR39323">
    <property type="entry name" value="BLR1149 PROTEIN"/>
    <property type="match status" value="1"/>
</dbReference>
<dbReference type="SUPFAM" id="SSF56300">
    <property type="entry name" value="Metallo-dependent phosphatases"/>
    <property type="match status" value="1"/>
</dbReference>
<dbReference type="Proteomes" id="UP001220964">
    <property type="component" value="Unassembled WGS sequence"/>
</dbReference>
<gene>
    <name evidence="2" type="primary">pdeM</name>
    <name evidence="2" type="ORF">P1J78_03625</name>
</gene>
<dbReference type="EMBL" id="JARGYC010000006">
    <property type="protein sequence ID" value="MDF0599815.1"/>
    <property type="molecule type" value="Genomic_DNA"/>
</dbReference>
<dbReference type="InterPro" id="IPR004843">
    <property type="entry name" value="Calcineurin-like_PHP"/>
</dbReference>
<keyword evidence="2" id="KW-0436">Ligase</keyword>
<sequence length="229" mass="25152">MRAEHIRNETPFTLAGADLVACGSGALWWPDRSLMVVSDLHLGKSERMARRGGPMLPPYETQDTLHRLDDEIARRDPRAVICLGDSFDDDAAQGGLTEAEILWLSRLMAGRRWVWIEGNHDPGPVTLGGTHMGELHEPPLTFRHIARDSASGEVSGHYHPKATLNARGRQVSRPCFLYDSDRVILPAFGTYTGGLRSTAPELCGLMRREAMAILTGGFTVEIPMPRGAA</sequence>
<dbReference type="RefSeq" id="WP_275565959.1">
    <property type="nucleotide sequence ID" value="NZ_JARGYC010000006.1"/>
</dbReference>
<keyword evidence="2" id="KW-0378">Hydrolase</keyword>
<name>A0AAE3T8S6_9RHOB</name>
<dbReference type="GO" id="GO:0004519">
    <property type="term" value="F:endonuclease activity"/>
    <property type="evidence" value="ECO:0007669"/>
    <property type="project" value="UniProtKB-KW"/>
</dbReference>
<dbReference type="NCBIfam" id="TIGR04123">
    <property type="entry name" value="P_estr_lig_assc"/>
    <property type="match status" value="1"/>
</dbReference>
<comment type="caution">
    <text evidence="2">The sequence shown here is derived from an EMBL/GenBank/DDBJ whole genome shotgun (WGS) entry which is preliminary data.</text>
</comment>
<dbReference type="GO" id="GO:0016787">
    <property type="term" value="F:hydrolase activity"/>
    <property type="evidence" value="ECO:0007669"/>
    <property type="project" value="UniProtKB-KW"/>
</dbReference>
<dbReference type="PANTHER" id="PTHR39323:SF1">
    <property type="entry name" value="BLR1149 PROTEIN"/>
    <property type="match status" value="1"/>
</dbReference>
<dbReference type="GO" id="GO:0016874">
    <property type="term" value="F:ligase activity"/>
    <property type="evidence" value="ECO:0007669"/>
    <property type="project" value="UniProtKB-KW"/>
</dbReference>
<keyword evidence="2" id="KW-0540">Nuclease</keyword>
<evidence type="ECO:0000313" key="3">
    <source>
        <dbReference type="Proteomes" id="UP001220964"/>
    </source>
</evidence>
<keyword evidence="2" id="KW-0255">Endonuclease</keyword>
<dbReference type="InterPro" id="IPR026336">
    <property type="entry name" value="PdeM-like"/>
</dbReference>
<dbReference type="InterPro" id="IPR024173">
    <property type="entry name" value="Pesterase_MJ0037-like"/>
</dbReference>
<dbReference type="InterPro" id="IPR029052">
    <property type="entry name" value="Metallo-depent_PP-like"/>
</dbReference>
<organism evidence="2 3">
    <name type="scientific">Psychromarinibacter sediminicola</name>
    <dbReference type="NCBI Taxonomy" id="3033385"/>
    <lineage>
        <taxon>Bacteria</taxon>
        <taxon>Pseudomonadati</taxon>
        <taxon>Pseudomonadota</taxon>
        <taxon>Alphaproteobacteria</taxon>
        <taxon>Rhodobacterales</taxon>
        <taxon>Paracoccaceae</taxon>
        <taxon>Psychromarinibacter</taxon>
    </lineage>
</organism>
<proteinExistence type="predicted"/>
<reference evidence="2" key="1">
    <citation type="submission" date="2023-03" db="EMBL/GenBank/DDBJ databases">
        <title>Multiphase analysis and comparison of six strains from genera Psychromarinibacter, Lutimaribacter, and Maritimibacter, including a novel species: Psychromarinibacter sediminicola sp. nov.</title>
        <authorList>
            <person name="Wang Y.-H."/>
            <person name="Ye M.-Q."/>
            <person name="Du Z.-J."/>
        </authorList>
    </citation>
    <scope>NUCLEOTIDE SEQUENCE</scope>
    <source>
        <strain evidence="2">C21-152</strain>
    </source>
</reference>
<accession>A0AAE3T8S6</accession>
<evidence type="ECO:0000259" key="1">
    <source>
        <dbReference type="Pfam" id="PF00149"/>
    </source>
</evidence>
<feature type="domain" description="Calcineurin-like phosphoesterase" evidence="1">
    <location>
        <begin position="34"/>
        <end position="130"/>
    </location>
</feature>
<dbReference type="EC" id="3.1.-.-" evidence="2"/>
<dbReference type="AlphaFoldDB" id="A0AAE3T8S6"/>
<dbReference type="Pfam" id="PF00149">
    <property type="entry name" value="Metallophos"/>
    <property type="match status" value="1"/>
</dbReference>
<evidence type="ECO:0000313" key="2">
    <source>
        <dbReference type="EMBL" id="MDF0599815.1"/>
    </source>
</evidence>
<protein>
    <submittedName>
        <fullName evidence="2">Ligase-associated DNA damage response endonuclease PdeM</fullName>
        <ecNumber evidence="2">3.1.-.-</ecNumber>
    </submittedName>
</protein>
<dbReference type="PIRSF" id="PIRSF000887">
    <property type="entry name" value="Pesterase_MJ0037"/>
    <property type="match status" value="1"/>
</dbReference>
<keyword evidence="3" id="KW-1185">Reference proteome</keyword>
<dbReference type="Gene3D" id="3.60.21.10">
    <property type="match status" value="1"/>
</dbReference>